<comment type="similarity">
    <text evidence="7">Belongs to the AP2/ERF transcription factor family. ERF subfamily.</text>
</comment>
<dbReference type="InterPro" id="IPR036955">
    <property type="entry name" value="AP2/ERF_dom_sf"/>
</dbReference>
<dbReference type="AlphaFoldDB" id="A0A6V7P601"/>
<evidence type="ECO:0000259" key="9">
    <source>
        <dbReference type="PROSITE" id="PS51032"/>
    </source>
</evidence>
<dbReference type="InterPro" id="IPR051032">
    <property type="entry name" value="AP2/ERF_TF_ERF_subfamily"/>
</dbReference>
<organism evidence="10">
    <name type="scientific">Ananas comosus var. bracteatus</name>
    <name type="common">red pineapple</name>
    <dbReference type="NCBI Taxonomy" id="296719"/>
    <lineage>
        <taxon>Eukaryota</taxon>
        <taxon>Viridiplantae</taxon>
        <taxon>Streptophyta</taxon>
        <taxon>Embryophyta</taxon>
        <taxon>Tracheophyta</taxon>
        <taxon>Spermatophyta</taxon>
        <taxon>Magnoliopsida</taxon>
        <taxon>Liliopsida</taxon>
        <taxon>Poales</taxon>
        <taxon>Bromeliaceae</taxon>
        <taxon>Bromelioideae</taxon>
        <taxon>Ananas</taxon>
    </lineage>
</organism>
<name>A0A6V7P601_ANACO</name>
<dbReference type="GO" id="GO:0003677">
    <property type="term" value="F:DNA binding"/>
    <property type="evidence" value="ECO:0007669"/>
    <property type="project" value="UniProtKB-KW"/>
</dbReference>
<keyword evidence="2" id="KW-0805">Transcription regulation</keyword>
<sequence length="228" mass="23444">MTKSAAEEAAAVAAERRYKGVRRRKWGKFVSEIRLPNSRNRIWLGSYDTPEKAARAFDAAAVCLRGPLGSGRLNFPDSPPQLSSSATAATAAMTHQQIREAAASHANRAARATTQQQQTAAAESPLTEEASGGMTPESEEAVDWSYMDLISPVGAAAAAGGGMGLPPDVLEGYMYGFFEPTVPAEAMVPDENGAGGCPCGEGCGGNCSCGCGCGGGGASDSGSILWSF</sequence>
<dbReference type="GO" id="GO:0003700">
    <property type="term" value="F:DNA-binding transcription factor activity"/>
    <property type="evidence" value="ECO:0007669"/>
    <property type="project" value="InterPro"/>
</dbReference>
<dbReference type="Gene3D" id="3.30.730.10">
    <property type="entry name" value="AP2/ERF domain"/>
    <property type="match status" value="1"/>
</dbReference>
<evidence type="ECO:0000256" key="6">
    <source>
        <dbReference type="ARBA" id="ARBA00023242"/>
    </source>
</evidence>
<gene>
    <name evidence="10" type="ORF">CB5_LOCUS9299</name>
</gene>
<reference evidence="10" key="1">
    <citation type="submission" date="2020-07" db="EMBL/GenBank/DDBJ databases">
        <authorList>
            <person name="Lin J."/>
        </authorList>
    </citation>
    <scope>NUCLEOTIDE SEQUENCE</scope>
</reference>
<proteinExistence type="inferred from homology"/>
<evidence type="ECO:0000256" key="5">
    <source>
        <dbReference type="ARBA" id="ARBA00023163"/>
    </source>
</evidence>
<dbReference type="PRINTS" id="PR00367">
    <property type="entry name" value="ETHRSPELEMNT"/>
</dbReference>
<dbReference type="GO" id="GO:0005634">
    <property type="term" value="C:nucleus"/>
    <property type="evidence" value="ECO:0007669"/>
    <property type="project" value="UniProtKB-SubCell"/>
</dbReference>
<keyword evidence="6" id="KW-0539">Nucleus</keyword>
<feature type="region of interest" description="Disordered" evidence="8">
    <location>
        <begin position="103"/>
        <end position="139"/>
    </location>
</feature>
<keyword evidence="4" id="KW-0010">Activator</keyword>
<feature type="domain" description="AP2/ERF" evidence="9">
    <location>
        <begin position="17"/>
        <end position="76"/>
    </location>
</feature>
<dbReference type="EMBL" id="LR862145">
    <property type="protein sequence ID" value="CAD1826088.1"/>
    <property type="molecule type" value="Genomic_DNA"/>
</dbReference>
<accession>A0A6V7P601</accession>
<evidence type="ECO:0000256" key="8">
    <source>
        <dbReference type="SAM" id="MobiDB-lite"/>
    </source>
</evidence>
<evidence type="ECO:0000256" key="1">
    <source>
        <dbReference type="ARBA" id="ARBA00004123"/>
    </source>
</evidence>
<dbReference type="PANTHER" id="PTHR31985:SF215">
    <property type="entry name" value="OS02G0781300 PROTEIN"/>
    <property type="match status" value="1"/>
</dbReference>
<dbReference type="InterPro" id="IPR001471">
    <property type="entry name" value="AP2/ERF_dom"/>
</dbReference>
<feature type="compositionally biased region" description="Low complexity" evidence="8">
    <location>
        <begin position="103"/>
        <end position="122"/>
    </location>
</feature>
<dbReference type="FunFam" id="3.30.730.10:FF:000001">
    <property type="entry name" value="Ethylene-responsive transcription factor 2"/>
    <property type="match status" value="1"/>
</dbReference>
<dbReference type="CDD" id="cd00018">
    <property type="entry name" value="AP2"/>
    <property type="match status" value="1"/>
</dbReference>
<evidence type="ECO:0000256" key="3">
    <source>
        <dbReference type="ARBA" id="ARBA00023125"/>
    </source>
</evidence>
<comment type="subcellular location">
    <subcellularLocation>
        <location evidence="1">Nucleus</location>
    </subcellularLocation>
</comment>
<keyword evidence="5" id="KW-0804">Transcription</keyword>
<dbReference type="Pfam" id="PF00847">
    <property type="entry name" value="AP2"/>
    <property type="match status" value="1"/>
</dbReference>
<dbReference type="PROSITE" id="PS51032">
    <property type="entry name" value="AP2_ERF"/>
    <property type="match status" value="1"/>
</dbReference>
<protein>
    <recommendedName>
        <fullName evidence="9">AP2/ERF domain-containing protein</fullName>
    </recommendedName>
</protein>
<evidence type="ECO:0000313" key="10">
    <source>
        <dbReference type="EMBL" id="CAD1826088.1"/>
    </source>
</evidence>
<dbReference type="SMART" id="SM00380">
    <property type="entry name" value="AP2"/>
    <property type="match status" value="1"/>
</dbReference>
<evidence type="ECO:0000256" key="4">
    <source>
        <dbReference type="ARBA" id="ARBA00023159"/>
    </source>
</evidence>
<dbReference type="SUPFAM" id="SSF54171">
    <property type="entry name" value="DNA-binding domain"/>
    <property type="match status" value="1"/>
</dbReference>
<evidence type="ECO:0000256" key="2">
    <source>
        <dbReference type="ARBA" id="ARBA00023015"/>
    </source>
</evidence>
<evidence type="ECO:0000256" key="7">
    <source>
        <dbReference type="ARBA" id="ARBA00024343"/>
    </source>
</evidence>
<keyword evidence="3" id="KW-0238">DNA-binding</keyword>
<dbReference type="InterPro" id="IPR016177">
    <property type="entry name" value="DNA-bd_dom_sf"/>
</dbReference>
<dbReference type="PANTHER" id="PTHR31985">
    <property type="entry name" value="ETHYLENE-RESPONSIVE TRANSCRIPTION FACTOR ERF042-RELATED"/>
    <property type="match status" value="1"/>
</dbReference>